<evidence type="ECO:0000313" key="5">
    <source>
        <dbReference type="Proteomes" id="UP000034448"/>
    </source>
</evidence>
<evidence type="ECO:0000259" key="3">
    <source>
        <dbReference type="PROSITE" id="PS50937"/>
    </source>
</evidence>
<dbReference type="Pfam" id="PF00376">
    <property type="entry name" value="MerR"/>
    <property type="match status" value="1"/>
</dbReference>
<evidence type="ECO:0000256" key="2">
    <source>
        <dbReference type="SAM" id="Phobius"/>
    </source>
</evidence>
<comment type="caution">
    <text evidence="4">The sequence shown here is derived from an EMBL/GenBank/DDBJ whole genome shotgun (WGS) entry which is preliminary data.</text>
</comment>
<feature type="non-terminal residue" evidence="4">
    <location>
        <position position="393"/>
    </location>
</feature>
<feature type="transmembrane region" description="Helical" evidence="2">
    <location>
        <begin position="179"/>
        <end position="208"/>
    </location>
</feature>
<feature type="domain" description="HTH merR-type" evidence="3">
    <location>
        <begin position="43"/>
        <end position="82"/>
    </location>
</feature>
<evidence type="ECO:0000313" key="4">
    <source>
        <dbReference type="EMBL" id="KKQ14528.1"/>
    </source>
</evidence>
<dbReference type="InterPro" id="IPR000551">
    <property type="entry name" value="MerR-type_HTH_dom"/>
</dbReference>
<reference evidence="4 5" key="1">
    <citation type="journal article" date="2015" name="Nature">
        <title>rRNA introns, odd ribosomes, and small enigmatic genomes across a large radiation of phyla.</title>
        <authorList>
            <person name="Brown C.T."/>
            <person name="Hug L.A."/>
            <person name="Thomas B.C."/>
            <person name="Sharon I."/>
            <person name="Castelle C.J."/>
            <person name="Singh A."/>
            <person name="Wilkins M.J."/>
            <person name="Williams K.H."/>
            <person name="Banfield J.F."/>
        </authorList>
    </citation>
    <scope>NUCLEOTIDE SEQUENCE [LARGE SCALE GENOMIC DNA]</scope>
</reference>
<proteinExistence type="predicted"/>
<evidence type="ECO:0000256" key="1">
    <source>
        <dbReference type="SAM" id="MobiDB-lite"/>
    </source>
</evidence>
<gene>
    <name evidence="4" type="ORF">US28_C0034G0001</name>
</gene>
<feature type="region of interest" description="Disordered" evidence="1">
    <location>
        <begin position="1"/>
        <end position="26"/>
    </location>
</feature>
<keyword evidence="2" id="KW-1133">Transmembrane helix</keyword>
<organism evidence="4 5">
    <name type="scientific">Candidatus Daviesbacteria bacterium GW2011_GWA1_36_8</name>
    <dbReference type="NCBI Taxonomy" id="1618417"/>
    <lineage>
        <taxon>Bacteria</taxon>
        <taxon>Candidatus Daviesiibacteriota</taxon>
    </lineage>
</organism>
<dbReference type="EMBL" id="LBSJ01000034">
    <property type="protein sequence ID" value="KKQ14528.1"/>
    <property type="molecule type" value="Genomic_DNA"/>
</dbReference>
<keyword evidence="2" id="KW-0812">Transmembrane</keyword>
<protein>
    <submittedName>
        <fullName evidence="4">Binding domain protein, excisionase family protein</fullName>
    </submittedName>
</protein>
<dbReference type="PROSITE" id="PS50937">
    <property type="entry name" value="HTH_MERR_2"/>
    <property type="match status" value="1"/>
</dbReference>
<accession>A0A0G0F5P6</accession>
<feature type="compositionally biased region" description="Polar residues" evidence="1">
    <location>
        <begin position="10"/>
        <end position="26"/>
    </location>
</feature>
<dbReference type="Gene3D" id="1.10.1660.10">
    <property type="match status" value="1"/>
</dbReference>
<dbReference type="GO" id="GO:0003677">
    <property type="term" value="F:DNA binding"/>
    <property type="evidence" value="ECO:0007669"/>
    <property type="project" value="InterPro"/>
</dbReference>
<keyword evidence="2" id="KW-0472">Membrane</keyword>
<dbReference type="AlphaFoldDB" id="A0A0G0F5P6"/>
<dbReference type="InterPro" id="IPR009061">
    <property type="entry name" value="DNA-bd_dom_put_sf"/>
</dbReference>
<dbReference type="Proteomes" id="UP000034448">
    <property type="component" value="Unassembled WGS sequence"/>
</dbReference>
<dbReference type="SUPFAM" id="SSF46955">
    <property type="entry name" value="Putative DNA-binding domain"/>
    <property type="match status" value="1"/>
</dbReference>
<dbReference type="GO" id="GO:0006355">
    <property type="term" value="P:regulation of DNA-templated transcription"/>
    <property type="evidence" value="ECO:0007669"/>
    <property type="project" value="InterPro"/>
</dbReference>
<sequence>MPNTLPGKKSTVNSLQSTARQTTDPVVSSHSAVSKLVKQKSSLVKIGEASKLLGVSIDTLRRWEKKGWIKAVKTPGGTRFYDISLIKKINPALGPGRKYGLPAHLRASAPEQVVQPISQIYTKPLAEDLSYRGIDANKQVKPQNLVTDLLNRKIDAASYASIDPHAFHSHLTRGFHRHLFITAILALAATASILSALLTTGLIASYFIKPEQTKSVFSNLANKQVSNEAKSSLAQSFTSSIAPLLSPFNNLAVGAINTFAPSKASELGLLASVKDIPRDLALDLTNPEVTKLEGEVLAESTPSGTYLLINLDTKVAGSLDSSTLHIANDASIDGPLTLNTVTYNYPSAQGTANTFLQNDGAGTLSWTEVPLPDTASTTIAGIASFSDSNFAVS</sequence>
<dbReference type="CDD" id="cd04762">
    <property type="entry name" value="HTH_MerR-trunc"/>
    <property type="match status" value="1"/>
</dbReference>
<name>A0A0G0F5P6_9BACT</name>